<gene>
    <name evidence="2" type="ORF">Taro_023305</name>
</gene>
<keyword evidence="1" id="KW-0472">Membrane</keyword>
<feature type="transmembrane region" description="Helical" evidence="1">
    <location>
        <begin position="95"/>
        <end position="117"/>
    </location>
</feature>
<keyword evidence="1" id="KW-1133">Transmembrane helix</keyword>
<dbReference type="EMBL" id="NMUH01001267">
    <property type="protein sequence ID" value="MQL90704.1"/>
    <property type="molecule type" value="Genomic_DNA"/>
</dbReference>
<dbReference type="Proteomes" id="UP000652761">
    <property type="component" value="Unassembled WGS sequence"/>
</dbReference>
<evidence type="ECO:0000256" key="1">
    <source>
        <dbReference type="SAM" id="Phobius"/>
    </source>
</evidence>
<sequence length="164" mass="18502">VGYGSVLVFRVLDINSGLASRWVTRALFFPHSLLSTLPTFTLELLHEFRWLEGARGKAVVRVVAADQAGNVELERGVRGAFLGFRRDSRFFGSSIAFLSMCGVLTPAALLECVVHVLDMWFTWMTYGTPTRVCRECGTVEVCVVFLDILTPVLELYVRLRERRQ</sequence>
<organism evidence="2 3">
    <name type="scientific">Colocasia esculenta</name>
    <name type="common">Wild taro</name>
    <name type="synonym">Arum esculentum</name>
    <dbReference type="NCBI Taxonomy" id="4460"/>
    <lineage>
        <taxon>Eukaryota</taxon>
        <taxon>Viridiplantae</taxon>
        <taxon>Streptophyta</taxon>
        <taxon>Embryophyta</taxon>
        <taxon>Tracheophyta</taxon>
        <taxon>Spermatophyta</taxon>
        <taxon>Magnoliopsida</taxon>
        <taxon>Liliopsida</taxon>
        <taxon>Araceae</taxon>
        <taxon>Aroideae</taxon>
        <taxon>Colocasieae</taxon>
        <taxon>Colocasia</taxon>
    </lineage>
</organism>
<comment type="caution">
    <text evidence="2">The sequence shown here is derived from an EMBL/GenBank/DDBJ whole genome shotgun (WGS) entry which is preliminary data.</text>
</comment>
<dbReference type="AlphaFoldDB" id="A0A843VAZ7"/>
<proteinExistence type="predicted"/>
<evidence type="ECO:0000313" key="3">
    <source>
        <dbReference type="Proteomes" id="UP000652761"/>
    </source>
</evidence>
<keyword evidence="3" id="KW-1185">Reference proteome</keyword>
<evidence type="ECO:0000313" key="2">
    <source>
        <dbReference type="EMBL" id="MQL90704.1"/>
    </source>
</evidence>
<feature type="non-terminal residue" evidence="2">
    <location>
        <position position="1"/>
    </location>
</feature>
<accession>A0A843VAZ7</accession>
<protein>
    <submittedName>
        <fullName evidence="2">Uncharacterized protein</fullName>
    </submittedName>
</protein>
<name>A0A843VAZ7_COLES</name>
<reference evidence="2" key="1">
    <citation type="submission" date="2017-07" db="EMBL/GenBank/DDBJ databases">
        <title>Taro Niue Genome Assembly and Annotation.</title>
        <authorList>
            <person name="Atibalentja N."/>
            <person name="Keating K."/>
            <person name="Fields C.J."/>
        </authorList>
    </citation>
    <scope>NUCLEOTIDE SEQUENCE</scope>
    <source>
        <strain evidence="2">Niue_2</strain>
        <tissue evidence="2">Leaf</tissue>
    </source>
</reference>
<feature type="transmembrane region" description="Helical" evidence="1">
    <location>
        <begin position="137"/>
        <end position="157"/>
    </location>
</feature>
<keyword evidence="1" id="KW-0812">Transmembrane</keyword>